<protein>
    <submittedName>
        <fullName evidence="2">DUF2844 domain-containing protein</fullName>
    </submittedName>
</protein>
<sequence length="153" mass="15958">MAIIRLYPALALLFGAMLLCNSAGAALGERLSPEARGSTVQRAVQPGLRSSSGAYSLNEYVNAAGTTIREYAGADGTVFAVSWDGPAKPNLRTLLGAHFAEFTKAASSGGGHHRASVDNDRLVVRSTAHARNFSGLAYLPSAVPEGITVEDLQ</sequence>
<proteinExistence type="predicted"/>
<evidence type="ECO:0000313" key="2">
    <source>
        <dbReference type="EMBL" id="NEX59673.1"/>
    </source>
</evidence>
<gene>
    <name evidence="2" type="ORF">G3574_01150</name>
</gene>
<organism evidence="2 3">
    <name type="scientific">Noviherbaspirillum galbum</name>
    <dbReference type="NCBI Taxonomy" id="2709383"/>
    <lineage>
        <taxon>Bacteria</taxon>
        <taxon>Pseudomonadati</taxon>
        <taxon>Pseudomonadota</taxon>
        <taxon>Betaproteobacteria</taxon>
        <taxon>Burkholderiales</taxon>
        <taxon>Oxalobacteraceae</taxon>
        <taxon>Noviherbaspirillum</taxon>
    </lineage>
</organism>
<keyword evidence="1" id="KW-0732">Signal</keyword>
<evidence type="ECO:0000313" key="3">
    <source>
        <dbReference type="Proteomes" id="UP000482155"/>
    </source>
</evidence>
<dbReference type="Pfam" id="PF11005">
    <property type="entry name" value="DUF2844"/>
    <property type="match status" value="1"/>
</dbReference>
<dbReference type="EMBL" id="JAAIVB010000008">
    <property type="protein sequence ID" value="NEX59673.1"/>
    <property type="molecule type" value="Genomic_DNA"/>
</dbReference>
<dbReference type="RefSeq" id="WP_163960058.1">
    <property type="nucleotide sequence ID" value="NZ_JAAIVB010000008.1"/>
</dbReference>
<comment type="caution">
    <text evidence="2">The sequence shown here is derived from an EMBL/GenBank/DDBJ whole genome shotgun (WGS) entry which is preliminary data.</text>
</comment>
<dbReference type="AlphaFoldDB" id="A0A6B3SGE3"/>
<dbReference type="Proteomes" id="UP000482155">
    <property type="component" value="Unassembled WGS sequence"/>
</dbReference>
<name>A0A6B3SGE3_9BURK</name>
<accession>A0A6B3SGE3</accession>
<dbReference type="InterPro" id="IPR021267">
    <property type="entry name" value="DUF2844"/>
</dbReference>
<keyword evidence="3" id="KW-1185">Reference proteome</keyword>
<evidence type="ECO:0000256" key="1">
    <source>
        <dbReference type="SAM" id="SignalP"/>
    </source>
</evidence>
<feature type="chain" id="PRO_5025387922" evidence="1">
    <location>
        <begin position="26"/>
        <end position="153"/>
    </location>
</feature>
<feature type="signal peptide" evidence="1">
    <location>
        <begin position="1"/>
        <end position="25"/>
    </location>
</feature>
<reference evidence="2 3" key="1">
    <citation type="submission" date="2020-02" db="EMBL/GenBank/DDBJ databases">
        <authorList>
            <person name="Kim M.K."/>
        </authorList>
    </citation>
    <scope>NUCLEOTIDE SEQUENCE [LARGE SCALE GENOMIC DNA]</scope>
    <source>
        <strain evidence="2 3">17J57-3</strain>
    </source>
</reference>